<proteinExistence type="predicted"/>
<reference evidence="1" key="1">
    <citation type="submission" date="2021-01" db="EMBL/GenBank/DDBJ databases">
        <authorList>
            <person name="Corre E."/>
            <person name="Pelletier E."/>
            <person name="Niang G."/>
            <person name="Scheremetjew M."/>
            <person name="Finn R."/>
            <person name="Kale V."/>
            <person name="Holt S."/>
            <person name="Cochrane G."/>
            <person name="Meng A."/>
            <person name="Brown T."/>
            <person name="Cohen L."/>
        </authorList>
    </citation>
    <scope>NUCLEOTIDE SEQUENCE</scope>
    <source>
        <strain evidence="1">UIO037</strain>
    </source>
</reference>
<protein>
    <submittedName>
        <fullName evidence="1">Uncharacterized protein</fullName>
    </submittedName>
</protein>
<dbReference type="EMBL" id="HBKO01017598">
    <property type="protein sequence ID" value="CAE2217408.1"/>
    <property type="molecule type" value="Transcribed_RNA"/>
</dbReference>
<name>A0A7S4I3D8_9EUKA</name>
<organism evidence="1">
    <name type="scientific">Prymnesium polylepis</name>
    <dbReference type="NCBI Taxonomy" id="72548"/>
    <lineage>
        <taxon>Eukaryota</taxon>
        <taxon>Haptista</taxon>
        <taxon>Haptophyta</taxon>
        <taxon>Prymnesiophyceae</taxon>
        <taxon>Prymnesiales</taxon>
        <taxon>Prymnesiaceae</taxon>
        <taxon>Prymnesium</taxon>
    </lineage>
</organism>
<gene>
    <name evidence="1" type="ORF">CPOL0286_LOCUS8044</name>
</gene>
<sequence>MRSENHAQLDADAQLDAEITSILDGTSSSVLMQWEGRCFVPREGRCFVPWEGREATPLVVELSGSSARIACEPALSPYVAAPSESSPTSCGEWLSPLTTGVGAIRRQRKHPVNAVLLAFERPVKASARAIERTRSDLTDAVSCGC</sequence>
<accession>A0A7S4I3D8</accession>
<dbReference type="AlphaFoldDB" id="A0A7S4I3D8"/>
<evidence type="ECO:0000313" key="1">
    <source>
        <dbReference type="EMBL" id="CAE2217408.1"/>
    </source>
</evidence>